<dbReference type="InterPro" id="IPR043129">
    <property type="entry name" value="ATPase_NBD"/>
</dbReference>
<name>A0A511BNW6_9PROT</name>
<dbReference type="PANTHER" id="PTHR10196:SF69">
    <property type="entry name" value="GLYCEROL KINASE"/>
    <property type="match status" value="1"/>
</dbReference>
<dbReference type="AlphaFoldDB" id="A0A511BNW6"/>
<organism evidence="8 9">
    <name type="scientific">Swaminathania salitolerans</name>
    <dbReference type="NCBI Taxonomy" id="182838"/>
    <lineage>
        <taxon>Bacteria</taxon>
        <taxon>Pseudomonadati</taxon>
        <taxon>Pseudomonadota</taxon>
        <taxon>Alphaproteobacteria</taxon>
        <taxon>Acetobacterales</taxon>
        <taxon>Acetobacteraceae</taxon>
        <taxon>Swaminathania</taxon>
    </lineage>
</organism>
<dbReference type="EMBL" id="BJVC01000002">
    <property type="protein sequence ID" value="GEL01762.1"/>
    <property type="molecule type" value="Genomic_DNA"/>
</dbReference>
<dbReference type="Pfam" id="PF02782">
    <property type="entry name" value="FGGY_C"/>
    <property type="match status" value="1"/>
</dbReference>
<dbReference type="Pfam" id="PF00370">
    <property type="entry name" value="FGGY_N"/>
    <property type="match status" value="1"/>
</dbReference>
<feature type="domain" description="Carbohydrate kinase FGGY C-terminal" evidence="7">
    <location>
        <begin position="261"/>
        <end position="452"/>
    </location>
</feature>
<evidence type="ECO:0000313" key="9">
    <source>
        <dbReference type="Proteomes" id="UP000321405"/>
    </source>
</evidence>
<sequence>MKNSTQAIMAIDEGTSGTRSALVGADGAVTALHYEPLTVNAPRHGVVEQDANHLLERTVSVCRKTIAEARENGVEIVALAVANQRSTGVLWDKQTGRAIVPAIVWQDTRYASLLAQMESRWDRELFEVAGRPIAGYALYYWAAQHIQNTPEVSAAWSRGTLAFGTVDTWLLWNLSRDKIVVTTPTNAAAAGSFDLRRNIYYDKWIEAQGFPSALLPELREESDDFGYTDESMLGICVPIKASCGDQHGGMIGLGCIGTGQAMCLHGTGSFVDLVTGESFPKNTGLNETTFSLIAWRRRQRSIFAVETFSATTGSALNWACNQMGWFESPQQISELAAHVDDAHGLMFMPTLTGLRLPQLCVDARATMAGLSMSHNRASLARALLEGVAHSVVSCTDASSAVADLAVSEIIVGGGLSSSTTLLQLQADLGGVTVRHRPGSARATLRGAAFLAGCDGTFWDGLEAARATLPEGTLYHPAISSDERLQRRGYWHAIAASEVERVASGFYAEPRHVA</sequence>
<proteinExistence type="inferred from homology"/>
<keyword evidence="9" id="KW-1185">Reference proteome</keyword>
<dbReference type="GO" id="GO:0004370">
    <property type="term" value="F:glycerol kinase activity"/>
    <property type="evidence" value="ECO:0007669"/>
    <property type="project" value="TreeGrafter"/>
</dbReference>
<keyword evidence="5" id="KW-0067">ATP-binding</keyword>
<protein>
    <submittedName>
        <fullName evidence="8">Glycerol kinase</fullName>
    </submittedName>
</protein>
<dbReference type="InterPro" id="IPR018485">
    <property type="entry name" value="FGGY_C"/>
</dbReference>
<dbReference type="GO" id="GO:0005829">
    <property type="term" value="C:cytosol"/>
    <property type="evidence" value="ECO:0007669"/>
    <property type="project" value="TreeGrafter"/>
</dbReference>
<comment type="similarity">
    <text evidence="1">Belongs to the FGGY kinase family.</text>
</comment>
<keyword evidence="2" id="KW-0808">Transferase</keyword>
<dbReference type="GO" id="GO:0005524">
    <property type="term" value="F:ATP binding"/>
    <property type="evidence" value="ECO:0007669"/>
    <property type="project" value="UniProtKB-KW"/>
</dbReference>
<evidence type="ECO:0000259" key="6">
    <source>
        <dbReference type="Pfam" id="PF00370"/>
    </source>
</evidence>
<evidence type="ECO:0000256" key="1">
    <source>
        <dbReference type="ARBA" id="ARBA00009156"/>
    </source>
</evidence>
<evidence type="ECO:0000256" key="4">
    <source>
        <dbReference type="ARBA" id="ARBA00022777"/>
    </source>
</evidence>
<evidence type="ECO:0000313" key="8">
    <source>
        <dbReference type="EMBL" id="GEL01762.1"/>
    </source>
</evidence>
<evidence type="ECO:0000259" key="7">
    <source>
        <dbReference type="Pfam" id="PF02782"/>
    </source>
</evidence>
<dbReference type="PANTHER" id="PTHR10196">
    <property type="entry name" value="SUGAR KINASE"/>
    <property type="match status" value="1"/>
</dbReference>
<evidence type="ECO:0000256" key="3">
    <source>
        <dbReference type="ARBA" id="ARBA00022741"/>
    </source>
</evidence>
<dbReference type="Proteomes" id="UP000321405">
    <property type="component" value="Unassembled WGS sequence"/>
</dbReference>
<feature type="domain" description="Carbohydrate kinase FGGY N-terminal" evidence="6">
    <location>
        <begin position="8"/>
        <end position="252"/>
    </location>
</feature>
<dbReference type="OrthoDB" id="9805576at2"/>
<evidence type="ECO:0000256" key="5">
    <source>
        <dbReference type="ARBA" id="ARBA00022840"/>
    </source>
</evidence>
<dbReference type="Gene3D" id="3.30.420.40">
    <property type="match status" value="2"/>
</dbReference>
<comment type="caution">
    <text evidence="8">The sequence shown here is derived from an EMBL/GenBank/DDBJ whole genome shotgun (WGS) entry which is preliminary data.</text>
</comment>
<gene>
    <name evidence="8" type="primary">glpK</name>
    <name evidence="8" type="ORF">SSA02_09250</name>
</gene>
<keyword evidence="4 8" id="KW-0418">Kinase</keyword>
<dbReference type="RefSeq" id="WP_147092771.1">
    <property type="nucleotide sequence ID" value="NZ_BJVC01000002.1"/>
</dbReference>
<dbReference type="SUPFAM" id="SSF53067">
    <property type="entry name" value="Actin-like ATPase domain"/>
    <property type="match status" value="2"/>
</dbReference>
<dbReference type="PIRSF" id="PIRSF000538">
    <property type="entry name" value="GlpK"/>
    <property type="match status" value="1"/>
</dbReference>
<reference evidence="8 9" key="1">
    <citation type="submission" date="2019-07" db="EMBL/GenBank/DDBJ databases">
        <title>Whole genome shotgun sequence of Swaminathania salitolerans NBRC 104436.</title>
        <authorList>
            <person name="Hosoyama A."/>
            <person name="Uohara A."/>
            <person name="Ohji S."/>
            <person name="Ichikawa N."/>
        </authorList>
    </citation>
    <scope>NUCLEOTIDE SEQUENCE [LARGE SCALE GENOMIC DNA]</scope>
    <source>
        <strain evidence="8 9">NBRC 104436</strain>
    </source>
</reference>
<evidence type="ECO:0000256" key="2">
    <source>
        <dbReference type="ARBA" id="ARBA00022679"/>
    </source>
</evidence>
<accession>A0A511BNW6</accession>
<dbReference type="InterPro" id="IPR018484">
    <property type="entry name" value="FGGY_N"/>
</dbReference>
<dbReference type="GO" id="GO:0019563">
    <property type="term" value="P:glycerol catabolic process"/>
    <property type="evidence" value="ECO:0007669"/>
    <property type="project" value="TreeGrafter"/>
</dbReference>
<dbReference type="InterPro" id="IPR000577">
    <property type="entry name" value="Carb_kinase_FGGY"/>
</dbReference>
<keyword evidence="3" id="KW-0547">Nucleotide-binding</keyword>